<accession>A0A512E0P6</accession>
<protein>
    <submittedName>
        <fullName evidence="1">Uncharacterized protein</fullName>
    </submittedName>
</protein>
<dbReference type="RefSeq" id="WP_044437163.1">
    <property type="nucleotide sequence ID" value="NZ_BJYZ01000038.1"/>
</dbReference>
<comment type="caution">
    <text evidence="1">The sequence shown here is derived from an EMBL/GenBank/DDBJ whole genome shotgun (WGS) entry which is preliminary data.</text>
</comment>
<evidence type="ECO:0000313" key="2">
    <source>
        <dbReference type="Proteomes" id="UP000321523"/>
    </source>
</evidence>
<dbReference type="AlphaFoldDB" id="A0A512E0P6"/>
<gene>
    <name evidence="1" type="ORF">SAE02_64070</name>
</gene>
<keyword evidence="2" id="KW-1185">Reference proteome</keyword>
<proteinExistence type="predicted"/>
<dbReference type="OrthoDB" id="9882492at2"/>
<organism evidence="1 2">
    <name type="scientific">Skermanella aerolata</name>
    <dbReference type="NCBI Taxonomy" id="393310"/>
    <lineage>
        <taxon>Bacteria</taxon>
        <taxon>Pseudomonadati</taxon>
        <taxon>Pseudomonadota</taxon>
        <taxon>Alphaproteobacteria</taxon>
        <taxon>Rhodospirillales</taxon>
        <taxon>Azospirillaceae</taxon>
        <taxon>Skermanella</taxon>
    </lineage>
</organism>
<evidence type="ECO:0000313" key="1">
    <source>
        <dbReference type="EMBL" id="GEO42259.1"/>
    </source>
</evidence>
<name>A0A512E0P6_9PROT</name>
<reference evidence="1 2" key="1">
    <citation type="submission" date="2019-07" db="EMBL/GenBank/DDBJ databases">
        <title>Whole genome shotgun sequence of Skermanella aerolata NBRC 106429.</title>
        <authorList>
            <person name="Hosoyama A."/>
            <person name="Uohara A."/>
            <person name="Ohji S."/>
            <person name="Ichikawa N."/>
        </authorList>
    </citation>
    <scope>NUCLEOTIDE SEQUENCE [LARGE SCALE GENOMIC DNA]</scope>
    <source>
        <strain evidence="1 2">NBRC 106429</strain>
    </source>
</reference>
<dbReference type="Proteomes" id="UP000321523">
    <property type="component" value="Unassembled WGS sequence"/>
</dbReference>
<sequence length="74" mass="8728">MQKMNTISPTVNHVFHAFGMNFQNTFANLRHRIEGHLETRRLRAELEFMSERERQEIDVTLGNTAWAARNGSRR</sequence>
<dbReference type="EMBL" id="BJYZ01000038">
    <property type="protein sequence ID" value="GEO42259.1"/>
    <property type="molecule type" value="Genomic_DNA"/>
</dbReference>